<organism evidence="2">
    <name type="scientific">Rhizochromulina marina</name>
    <dbReference type="NCBI Taxonomy" id="1034831"/>
    <lineage>
        <taxon>Eukaryota</taxon>
        <taxon>Sar</taxon>
        <taxon>Stramenopiles</taxon>
        <taxon>Ochrophyta</taxon>
        <taxon>Dictyochophyceae</taxon>
        <taxon>Rhizochromulinales</taxon>
        <taxon>Rhizochromulina</taxon>
    </lineage>
</organism>
<dbReference type="AlphaFoldDB" id="A0A7S2RF02"/>
<feature type="transmembrane region" description="Helical" evidence="1">
    <location>
        <begin position="54"/>
        <end position="73"/>
    </location>
</feature>
<feature type="transmembrane region" description="Helical" evidence="1">
    <location>
        <begin position="94"/>
        <end position="121"/>
    </location>
</feature>
<proteinExistence type="predicted"/>
<gene>
    <name evidence="2" type="ORF">RMAR1173_LOCUS3906</name>
</gene>
<keyword evidence="1" id="KW-0472">Membrane</keyword>
<name>A0A7S2RF02_9STRA</name>
<reference evidence="2" key="1">
    <citation type="submission" date="2021-01" db="EMBL/GenBank/DDBJ databases">
        <authorList>
            <person name="Corre E."/>
            <person name="Pelletier E."/>
            <person name="Niang G."/>
            <person name="Scheremetjew M."/>
            <person name="Finn R."/>
            <person name="Kale V."/>
            <person name="Holt S."/>
            <person name="Cochrane G."/>
            <person name="Meng A."/>
            <person name="Brown T."/>
            <person name="Cohen L."/>
        </authorList>
    </citation>
    <scope>NUCLEOTIDE SEQUENCE</scope>
    <source>
        <strain evidence="2">CCMP1243</strain>
    </source>
</reference>
<evidence type="ECO:0000256" key="1">
    <source>
        <dbReference type="SAM" id="Phobius"/>
    </source>
</evidence>
<protein>
    <submittedName>
        <fullName evidence="2">Uncharacterized protein</fullName>
    </submittedName>
</protein>
<accession>A0A7S2RF02</accession>
<evidence type="ECO:0000313" key="2">
    <source>
        <dbReference type="EMBL" id="CAD9669250.1"/>
    </source>
</evidence>
<keyword evidence="1" id="KW-0812">Transmembrane</keyword>
<dbReference type="EMBL" id="HBHJ01005930">
    <property type="protein sequence ID" value="CAD9669250.1"/>
    <property type="molecule type" value="Transcribed_RNA"/>
</dbReference>
<sequence>MAGLLAKILSKLGSGSSVPESQCLDPEQKIFAVATALLVTRVVLSMGVQLTRLVFVASFAGFVAATLFLQSSCKNPESQEEMRTIRAAAGKRALVILGLHLAVGVRPPLIMSNVFTLLGILESGAFAEYAGA</sequence>
<keyword evidence="1" id="KW-1133">Transmembrane helix</keyword>